<dbReference type="OrthoDB" id="1490291at2"/>
<keyword evidence="3" id="KW-1185">Reference proteome</keyword>
<dbReference type="Proteomes" id="UP000218831">
    <property type="component" value="Unassembled WGS sequence"/>
</dbReference>
<proteinExistence type="predicted"/>
<dbReference type="Pfam" id="PF01370">
    <property type="entry name" value="Epimerase"/>
    <property type="match status" value="1"/>
</dbReference>
<dbReference type="GO" id="GO:0005737">
    <property type="term" value="C:cytoplasm"/>
    <property type="evidence" value="ECO:0007669"/>
    <property type="project" value="TreeGrafter"/>
</dbReference>
<reference evidence="2 3" key="1">
    <citation type="submission" date="2017-08" db="EMBL/GenBank/DDBJ databases">
        <title>Aliifodinibius alkalisoli sp. nov., isolated from saline alkaline soil.</title>
        <authorList>
            <person name="Liu D."/>
            <person name="Zhang G."/>
        </authorList>
    </citation>
    <scope>NUCLEOTIDE SEQUENCE [LARGE SCALE GENOMIC DNA]</scope>
    <source>
        <strain evidence="2 3">WN023</strain>
    </source>
</reference>
<dbReference type="RefSeq" id="WP_095607712.1">
    <property type="nucleotide sequence ID" value="NZ_NSKE01000014.1"/>
</dbReference>
<dbReference type="PANTHER" id="PTHR48079">
    <property type="entry name" value="PROTEIN YEEZ"/>
    <property type="match status" value="1"/>
</dbReference>
<evidence type="ECO:0000313" key="3">
    <source>
        <dbReference type="Proteomes" id="UP000218831"/>
    </source>
</evidence>
<dbReference type="AlphaFoldDB" id="A0A2A2G793"/>
<dbReference type="GO" id="GO:0004029">
    <property type="term" value="F:aldehyde dehydrogenase (NAD+) activity"/>
    <property type="evidence" value="ECO:0007669"/>
    <property type="project" value="TreeGrafter"/>
</dbReference>
<dbReference type="InterPro" id="IPR001509">
    <property type="entry name" value="Epimerase_deHydtase"/>
</dbReference>
<name>A0A2A2G793_9BACT</name>
<dbReference type="InterPro" id="IPR036291">
    <property type="entry name" value="NAD(P)-bd_dom_sf"/>
</dbReference>
<dbReference type="Gene3D" id="3.40.50.720">
    <property type="entry name" value="NAD(P)-binding Rossmann-like Domain"/>
    <property type="match status" value="1"/>
</dbReference>
<gene>
    <name evidence="2" type="ORF">CK503_15320</name>
</gene>
<accession>A0A2A2G793</accession>
<evidence type="ECO:0000313" key="2">
    <source>
        <dbReference type="EMBL" id="PAU92732.1"/>
    </source>
</evidence>
<dbReference type="InterPro" id="IPR051783">
    <property type="entry name" value="NAD(P)-dependent_oxidoreduct"/>
</dbReference>
<dbReference type="PANTHER" id="PTHR48079:SF6">
    <property type="entry name" value="NAD(P)-BINDING DOMAIN-CONTAINING PROTEIN-RELATED"/>
    <property type="match status" value="1"/>
</dbReference>
<sequence length="326" mass="35987">MTKNAFVTGGTGFIGINLVKQLVEQGWDVTALHRSTSDLSTLKQLPVNLAEGSITDLTSLQEVMSSDIEVVFHLAGDTNMWSQNNARQTEVNVTGTKNMVRVSSQKNVETFIHTSSVSAWGAMDGKVTEESPQQGGESWVNYERTKWLSEREALKARNHDTKVVIMNPAMVVGPHDANNWGRLFFALRDDDLPGVTHGNMSVAHVEEVAKAHISAVDQGNDGERYILGGRKCTFAEFVSIITEVSNISAEPKIIPASILKIVAYFQAGISYLTENKPDLTPELAKLMTRNVVYSSDKAKKELGYSIPPVKKSVKDCYEWLVKEELL</sequence>
<evidence type="ECO:0000259" key="1">
    <source>
        <dbReference type="Pfam" id="PF01370"/>
    </source>
</evidence>
<dbReference type="SUPFAM" id="SSF51735">
    <property type="entry name" value="NAD(P)-binding Rossmann-fold domains"/>
    <property type="match status" value="1"/>
</dbReference>
<feature type="domain" description="NAD-dependent epimerase/dehydratase" evidence="1">
    <location>
        <begin position="6"/>
        <end position="228"/>
    </location>
</feature>
<dbReference type="EMBL" id="NSKE01000014">
    <property type="protein sequence ID" value="PAU92732.1"/>
    <property type="molecule type" value="Genomic_DNA"/>
</dbReference>
<comment type="caution">
    <text evidence="2">The sequence shown here is derived from an EMBL/GenBank/DDBJ whole genome shotgun (WGS) entry which is preliminary data.</text>
</comment>
<organism evidence="2 3">
    <name type="scientific">Fodinibius salipaludis</name>
    <dbReference type="NCBI Taxonomy" id="2032627"/>
    <lineage>
        <taxon>Bacteria</taxon>
        <taxon>Pseudomonadati</taxon>
        <taxon>Balneolota</taxon>
        <taxon>Balneolia</taxon>
        <taxon>Balneolales</taxon>
        <taxon>Balneolaceae</taxon>
        <taxon>Fodinibius</taxon>
    </lineage>
</organism>
<protein>
    <submittedName>
        <fullName evidence="2">Oxidoreductase</fullName>
    </submittedName>
</protein>